<name>X0SDF5_9ZZZZ</name>
<comment type="caution">
    <text evidence="1">The sequence shown here is derived from an EMBL/GenBank/DDBJ whole genome shotgun (WGS) entry which is preliminary data.</text>
</comment>
<proteinExistence type="predicted"/>
<protein>
    <submittedName>
        <fullName evidence="1">Uncharacterized protein</fullName>
    </submittedName>
</protein>
<accession>X0SDF5</accession>
<gene>
    <name evidence="1" type="ORF">S01H1_06156</name>
</gene>
<organism evidence="1">
    <name type="scientific">marine sediment metagenome</name>
    <dbReference type="NCBI Taxonomy" id="412755"/>
    <lineage>
        <taxon>unclassified sequences</taxon>
        <taxon>metagenomes</taxon>
        <taxon>ecological metagenomes</taxon>
    </lineage>
</organism>
<dbReference type="AlphaFoldDB" id="X0SDF5"/>
<reference evidence="1" key="1">
    <citation type="journal article" date="2014" name="Front. Microbiol.">
        <title>High frequency of phylogenetically diverse reductive dehalogenase-homologous genes in deep subseafloor sedimentary metagenomes.</title>
        <authorList>
            <person name="Kawai M."/>
            <person name="Futagami T."/>
            <person name="Toyoda A."/>
            <person name="Takaki Y."/>
            <person name="Nishi S."/>
            <person name="Hori S."/>
            <person name="Arai W."/>
            <person name="Tsubouchi T."/>
            <person name="Morono Y."/>
            <person name="Uchiyama I."/>
            <person name="Ito T."/>
            <person name="Fujiyama A."/>
            <person name="Inagaki F."/>
            <person name="Takami H."/>
        </authorList>
    </citation>
    <scope>NUCLEOTIDE SEQUENCE</scope>
    <source>
        <strain evidence="1">Expedition CK06-06</strain>
    </source>
</reference>
<sequence length="123" mass="13858">MTRNLSAPPPPKKPQLPFEKLIPIEGRQDAINALARFTPEVLLDHPNESRHELVQYLTQKVSEQGVSVPPFWNNILAQPGKYNDEHNDRNSGISLPEDMLANPADFDSRPTQDAEELILNLPI</sequence>
<evidence type="ECO:0000313" key="1">
    <source>
        <dbReference type="EMBL" id="GAF79034.1"/>
    </source>
</evidence>
<dbReference type="EMBL" id="BARS01003194">
    <property type="protein sequence ID" value="GAF79034.1"/>
    <property type="molecule type" value="Genomic_DNA"/>
</dbReference>